<sequence>MFEFKERWPWILLALAVFMSTLYEYGYWSTFQFNAFEYFSIEALIKNFAYVVISGFAPSVLCLLVNLVPSIIREYKGEESSYSLIEDFEENYPKAKLTFELFAVAMFFFVTVYIGSYSKLQDIPSWIVMIDLGLLSLYIALDDNYKIFGKRQIRGLVLYFVGFYCWVAVSTGRKEAIAILRGHNCFYVNLSPGEQKDLGAKQAKYIGALGDSYAFVTVDNKKTFLVTKEHMPALRLERSNKKRGLPRLH</sequence>
<dbReference type="RefSeq" id="WP_226189247.1">
    <property type="nucleotide sequence ID" value="NZ_JAJADQ010000012.1"/>
</dbReference>
<keyword evidence="1" id="KW-0472">Membrane</keyword>
<proteinExistence type="predicted"/>
<dbReference type="Proteomes" id="UP001165297">
    <property type="component" value="Unassembled WGS sequence"/>
</dbReference>
<organism evidence="2 3">
    <name type="scientific">Hymenobacter nitidus</name>
    <dbReference type="NCBI Taxonomy" id="2880929"/>
    <lineage>
        <taxon>Bacteria</taxon>
        <taxon>Pseudomonadati</taxon>
        <taxon>Bacteroidota</taxon>
        <taxon>Cytophagia</taxon>
        <taxon>Cytophagales</taxon>
        <taxon>Hymenobacteraceae</taxon>
        <taxon>Hymenobacter</taxon>
    </lineage>
</organism>
<feature type="transmembrane region" description="Helical" evidence="1">
    <location>
        <begin position="153"/>
        <end position="169"/>
    </location>
</feature>
<feature type="transmembrane region" description="Helical" evidence="1">
    <location>
        <begin position="97"/>
        <end position="117"/>
    </location>
</feature>
<keyword evidence="1" id="KW-0812">Transmembrane</keyword>
<evidence type="ECO:0000313" key="2">
    <source>
        <dbReference type="EMBL" id="MCB2379816.1"/>
    </source>
</evidence>
<feature type="transmembrane region" description="Helical" evidence="1">
    <location>
        <begin position="123"/>
        <end position="141"/>
    </location>
</feature>
<gene>
    <name evidence="2" type="ORF">LGH70_19625</name>
</gene>
<feature type="transmembrane region" description="Helical" evidence="1">
    <location>
        <begin position="7"/>
        <end position="28"/>
    </location>
</feature>
<evidence type="ECO:0000313" key="3">
    <source>
        <dbReference type="Proteomes" id="UP001165297"/>
    </source>
</evidence>
<keyword evidence="1" id="KW-1133">Transmembrane helix</keyword>
<evidence type="ECO:0000256" key="1">
    <source>
        <dbReference type="SAM" id="Phobius"/>
    </source>
</evidence>
<accession>A0ABS8AHS4</accession>
<name>A0ABS8AHS4_9BACT</name>
<reference evidence="2" key="1">
    <citation type="submission" date="2021-10" db="EMBL/GenBank/DDBJ databases">
        <authorList>
            <person name="Dean J.D."/>
            <person name="Kim M.K."/>
            <person name="Newey C.N."/>
            <person name="Stoker T.S."/>
            <person name="Thompson D.W."/>
            <person name="Grose J.H."/>
        </authorList>
    </citation>
    <scope>NUCLEOTIDE SEQUENCE</scope>
    <source>
        <strain evidence="2">BT635</strain>
    </source>
</reference>
<dbReference type="EMBL" id="JAJADQ010000012">
    <property type="protein sequence ID" value="MCB2379816.1"/>
    <property type="molecule type" value="Genomic_DNA"/>
</dbReference>
<protein>
    <submittedName>
        <fullName evidence="2">Uncharacterized protein</fullName>
    </submittedName>
</protein>
<keyword evidence="3" id="KW-1185">Reference proteome</keyword>
<comment type="caution">
    <text evidence="2">The sequence shown here is derived from an EMBL/GenBank/DDBJ whole genome shotgun (WGS) entry which is preliminary data.</text>
</comment>
<feature type="transmembrane region" description="Helical" evidence="1">
    <location>
        <begin position="48"/>
        <end position="68"/>
    </location>
</feature>